<reference evidence="2" key="1">
    <citation type="journal article" date="2019" name="Int. J. Syst. Evol. Microbiol.">
        <title>The Global Catalogue of Microorganisms (GCM) 10K type strain sequencing project: providing services to taxonomists for standard genome sequencing and annotation.</title>
        <authorList>
            <consortium name="The Broad Institute Genomics Platform"/>
            <consortium name="The Broad Institute Genome Sequencing Center for Infectious Disease"/>
            <person name="Wu L."/>
            <person name="Ma J."/>
        </authorList>
    </citation>
    <scope>NUCLEOTIDE SEQUENCE [LARGE SCALE GENOMIC DNA]</scope>
    <source>
        <strain evidence="2">SYNS20</strain>
    </source>
</reference>
<gene>
    <name evidence="1" type="ORF">ACFQVC_36200</name>
</gene>
<name>A0ABW2JUG2_9ACTN</name>
<dbReference type="EMBL" id="JBHTCF010000023">
    <property type="protein sequence ID" value="MFC7309643.1"/>
    <property type="molecule type" value="Genomic_DNA"/>
</dbReference>
<comment type="caution">
    <text evidence="1">The sequence shown here is derived from an EMBL/GenBank/DDBJ whole genome shotgun (WGS) entry which is preliminary data.</text>
</comment>
<evidence type="ECO:0000313" key="1">
    <source>
        <dbReference type="EMBL" id="MFC7309643.1"/>
    </source>
</evidence>
<accession>A0ABW2JUG2</accession>
<dbReference type="Proteomes" id="UP001596523">
    <property type="component" value="Unassembled WGS sequence"/>
</dbReference>
<proteinExistence type="predicted"/>
<keyword evidence="2" id="KW-1185">Reference proteome</keyword>
<evidence type="ECO:0000313" key="2">
    <source>
        <dbReference type="Proteomes" id="UP001596523"/>
    </source>
</evidence>
<dbReference type="RefSeq" id="WP_381838751.1">
    <property type="nucleotide sequence ID" value="NZ_JBHTCF010000023.1"/>
</dbReference>
<organism evidence="1 2">
    <name type="scientific">Streptomyces monticola</name>
    <dbReference type="NCBI Taxonomy" id="2666263"/>
    <lineage>
        <taxon>Bacteria</taxon>
        <taxon>Bacillati</taxon>
        <taxon>Actinomycetota</taxon>
        <taxon>Actinomycetes</taxon>
        <taxon>Kitasatosporales</taxon>
        <taxon>Streptomycetaceae</taxon>
        <taxon>Streptomyces</taxon>
    </lineage>
</organism>
<protein>
    <submittedName>
        <fullName evidence="1">Uncharacterized protein</fullName>
    </submittedName>
</protein>
<sequence>MAWQAPIVVFPLVAGEGRRISVRGQPLGVAHSDRELVEFLRGAGLNEADVALDDPHLVEWRGGRPHEWRTTGSGHTT</sequence>